<evidence type="ECO:0000313" key="3">
    <source>
        <dbReference type="Proteomes" id="UP000504607"/>
    </source>
</evidence>
<feature type="coiled-coil region" evidence="1">
    <location>
        <begin position="672"/>
        <end position="708"/>
    </location>
</feature>
<evidence type="ECO:0000259" key="2">
    <source>
        <dbReference type="Pfam" id="PF10536"/>
    </source>
</evidence>
<dbReference type="Pfam" id="PF10536">
    <property type="entry name" value="PMD"/>
    <property type="match status" value="1"/>
</dbReference>
<evidence type="ECO:0000313" key="4">
    <source>
        <dbReference type="RefSeq" id="XP_010923926.1"/>
    </source>
</evidence>
<dbReference type="InParanoid" id="A0A6I9RCZ9"/>
<accession>A0A6I9RCZ9</accession>
<keyword evidence="3" id="KW-1185">Reference proteome</keyword>
<keyword evidence="1" id="KW-0175">Coiled coil</keyword>
<feature type="domain" description="Aminotransferase-like plant mobile" evidence="2">
    <location>
        <begin position="95"/>
        <end position="452"/>
    </location>
</feature>
<organism evidence="3 4">
    <name type="scientific">Elaeis guineensis var. tenera</name>
    <name type="common">Oil palm</name>
    <dbReference type="NCBI Taxonomy" id="51953"/>
    <lineage>
        <taxon>Eukaryota</taxon>
        <taxon>Viridiplantae</taxon>
        <taxon>Streptophyta</taxon>
        <taxon>Embryophyta</taxon>
        <taxon>Tracheophyta</taxon>
        <taxon>Spermatophyta</taxon>
        <taxon>Magnoliopsida</taxon>
        <taxon>Liliopsida</taxon>
        <taxon>Arecaceae</taxon>
        <taxon>Arecoideae</taxon>
        <taxon>Cocoseae</taxon>
        <taxon>Elaeidinae</taxon>
        <taxon>Elaeis</taxon>
    </lineage>
</organism>
<protein>
    <submittedName>
        <fullName evidence="4">Uncharacterized protein LOC105046877</fullName>
    </submittedName>
</protein>
<dbReference type="PANTHER" id="PTHR46033:SF80">
    <property type="entry name" value="PROTEIN MAIN-LIKE 2-LIKE"/>
    <property type="match status" value="1"/>
</dbReference>
<evidence type="ECO:0000256" key="1">
    <source>
        <dbReference type="SAM" id="Coils"/>
    </source>
</evidence>
<name>A0A6I9RCZ9_ELAGV</name>
<dbReference type="GO" id="GO:0010073">
    <property type="term" value="P:meristem maintenance"/>
    <property type="evidence" value="ECO:0007669"/>
    <property type="project" value="InterPro"/>
</dbReference>
<proteinExistence type="predicted"/>
<dbReference type="Proteomes" id="UP000504607">
    <property type="component" value="Chromosome 6"/>
</dbReference>
<dbReference type="InterPro" id="IPR044824">
    <property type="entry name" value="MAIN-like"/>
</dbReference>
<gene>
    <name evidence="4" type="primary">LOC105046877</name>
</gene>
<dbReference type="AlphaFoldDB" id="A0A6I9RCZ9"/>
<sequence>MEGEGEKEFLVEEREEEMVGATGPRNPVKRMGWFINPGGGSGVAPFVPSRHKAASFAATEAPEILFKGWRSHLRKWEEWVHKLEPMYGDSWKKAGISEAIKASVYKIRKDPALVLGMAAYWCEETSSFLFPWGEATITLEDVMVLGGFPVVGEPVRGSLDGELAEMEQKLAAEHKKFYKYTCKKPEQSAWMRHFVEGDGDEFEHVAFLSLWLSRYVFPAHPEKTVSLHMFPIAVRLARGARIALGPAVLASLYRDLQAVKDCLVSKCEQEVPSLVVWAPFDILQMWIWERFVALRPDAKNFVHDVEPRTKRWNDVSKKMEFSFIRWVFESPSEFQWRPYASSLDNWRRPSFYKENGEWIHGCADKDEELRSFARCLRASELVGVDCIKQYLPHRVAMQFGLDQDLPGHVRHSYSNWEAAWQTYEIDAKNVVFYISPQLFESDVTLQYSVWWKKYMLFCCIDAVKSIVGPHSSLVIGEKVLRNAVAEKKNKKEKKDGSLPTHKKRKLQDFYDTPLSDWSDFENRCCDGKDKHVKPDKASTLANKIQNQKLFGEQKEENKENLEALGHNEEQRAQTGEYLASESLDKEDEATMDKTTMGDVERTEISVKLSKEHAEQSNQSAVATRENKVKNRTELGEACPPDPLEMKYRELLEDVQMNEPEASVPFLLQARFKLEQERKAKELEEQMEIKKLKEEIDMMQAKLMDLEYQSESSGSHGGRS</sequence>
<dbReference type="PANTHER" id="PTHR46033">
    <property type="entry name" value="PROTEIN MAIN-LIKE 2"/>
    <property type="match status" value="1"/>
</dbReference>
<reference evidence="4" key="1">
    <citation type="submission" date="2025-08" db="UniProtKB">
        <authorList>
            <consortium name="RefSeq"/>
        </authorList>
    </citation>
    <scope>IDENTIFICATION</scope>
</reference>
<dbReference type="OrthoDB" id="1572276at2759"/>
<dbReference type="InterPro" id="IPR019557">
    <property type="entry name" value="AminoTfrase-like_pln_mobile"/>
</dbReference>
<dbReference type="RefSeq" id="XP_010923926.1">
    <property type="nucleotide sequence ID" value="XM_010925624.2"/>
</dbReference>